<comment type="caution">
    <text evidence="2">The sequence shown here is derived from an EMBL/GenBank/DDBJ whole genome shotgun (WGS) entry which is preliminary data.</text>
</comment>
<dbReference type="HOGENOM" id="CLU_2069492_0_0_9"/>
<feature type="chain" id="PRO_5038367068" description="Lipoprotein" evidence="1">
    <location>
        <begin position="20"/>
        <end position="118"/>
    </location>
</feature>
<evidence type="ECO:0000313" key="5">
    <source>
        <dbReference type="Proteomes" id="UP000014157"/>
    </source>
</evidence>
<evidence type="ECO:0008006" key="6">
    <source>
        <dbReference type="Google" id="ProtNLM"/>
    </source>
</evidence>
<dbReference type="Proteomes" id="UP000013781">
    <property type="component" value="Unassembled WGS sequence"/>
</dbReference>
<dbReference type="EMBL" id="AJAS01000022">
    <property type="protein sequence ID" value="EOH96900.1"/>
    <property type="molecule type" value="Genomic_DNA"/>
</dbReference>
<protein>
    <recommendedName>
        <fullName evidence="6">Lipoprotein</fullName>
    </recommendedName>
</protein>
<keyword evidence="1" id="KW-0732">Signal</keyword>
<accession>R2SNY9</accession>
<evidence type="ECO:0000256" key="1">
    <source>
        <dbReference type="SAM" id="SignalP"/>
    </source>
</evidence>
<feature type="signal peptide" evidence="1">
    <location>
        <begin position="1"/>
        <end position="19"/>
    </location>
</feature>
<keyword evidence="5" id="KW-1185">Reference proteome</keyword>
<sequence length="118" mass="13315">MKKVILGILIGSMVLFLNACSSTSVNEKTEPPLSNVSEETNEPSQKELKEILENTIPSLDDHFETNEAGLEAFVRQVEEFPPLVDLSMIDVIRERGMYYFSEDQMNRLNSALDETTAM</sequence>
<dbReference type="Proteomes" id="UP000014157">
    <property type="component" value="Unassembled WGS sequence"/>
</dbReference>
<dbReference type="PATRIC" id="fig|1158609.3.peg.2559"/>
<dbReference type="EMBL" id="ASWB01000002">
    <property type="protein sequence ID" value="EOT71485.1"/>
    <property type="molecule type" value="Genomic_DNA"/>
</dbReference>
<evidence type="ECO:0000313" key="2">
    <source>
        <dbReference type="EMBL" id="EOH96900.1"/>
    </source>
</evidence>
<dbReference type="AlphaFoldDB" id="R2SNY9"/>
<reference evidence="2 4" key="1">
    <citation type="submission" date="2013-02" db="EMBL/GenBank/DDBJ databases">
        <title>The Genome Sequence of Enterococcus moraviensis BAA-383.</title>
        <authorList>
            <consortium name="The Broad Institute Genome Sequencing Platform"/>
            <consortium name="The Broad Institute Genome Sequencing Center for Infectious Disease"/>
            <person name="Earl A.M."/>
            <person name="Gilmore M.S."/>
            <person name="Lebreton F."/>
            <person name="Walker B."/>
            <person name="Young S.K."/>
            <person name="Zeng Q."/>
            <person name="Gargeya S."/>
            <person name="Fitzgerald M."/>
            <person name="Haas B."/>
            <person name="Abouelleil A."/>
            <person name="Alvarado L."/>
            <person name="Arachchi H.M."/>
            <person name="Berlin A.M."/>
            <person name="Chapman S.B."/>
            <person name="Dewar J."/>
            <person name="Goldberg J."/>
            <person name="Griggs A."/>
            <person name="Gujja S."/>
            <person name="Hansen M."/>
            <person name="Howarth C."/>
            <person name="Imamovic A."/>
            <person name="Larimer J."/>
            <person name="McCowan C."/>
            <person name="Murphy C."/>
            <person name="Neiman D."/>
            <person name="Pearson M."/>
            <person name="Priest M."/>
            <person name="Roberts A."/>
            <person name="Saif S."/>
            <person name="Shea T."/>
            <person name="Sisk P."/>
            <person name="Sykes S."/>
            <person name="Wortman J."/>
            <person name="Nusbaum C."/>
            <person name="Birren B."/>
        </authorList>
    </citation>
    <scope>NUCLEOTIDE SEQUENCE [LARGE SCALE GENOMIC DNA]</scope>
    <source>
        <strain evidence="2 4">ATCC BAA-383</strain>
    </source>
</reference>
<evidence type="ECO:0000313" key="3">
    <source>
        <dbReference type="EMBL" id="EOT71485.1"/>
    </source>
</evidence>
<gene>
    <name evidence="3" type="ORF">I586_01286</name>
    <name evidence="2" type="ORF">UAY_02632</name>
</gene>
<evidence type="ECO:0000313" key="4">
    <source>
        <dbReference type="Proteomes" id="UP000013781"/>
    </source>
</evidence>
<name>R2SNY9_9ENTE</name>
<organism evidence="2 4">
    <name type="scientific">Enterococcus moraviensis ATCC BAA-383</name>
    <dbReference type="NCBI Taxonomy" id="1158609"/>
    <lineage>
        <taxon>Bacteria</taxon>
        <taxon>Bacillati</taxon>
        <taxon>Bacillota</taxon>
        <taxon>Bacilli</taxon>
        <taxon>Lactobacillales</taxon>
        <taxon>Enterococcaceae</taxon>
        <taxon>Enterococcus</taxon>
    </lineage>
</organism>
<proteinExistence type="predicted"/>
<reference evidence="3 5" key="2">
    <citation type="submission" date="2013-03" db="EMBL/GenBank/DDBJ databases">
        <title>The Genome Sequence of Enterococcus moraviensis BAA-383 (PacBio/Illumina hybrid assembly).</title>
        <authorList>
            <consortium name="The Broad Institute Genomics Platform"/>
            <consortium name="The Broad Institute Genome Sequencing Center for Infectious Disease"/>
            <person name="Earl A."/>
            <person name="Russ C."/>
            <person name="Gilmore M."/>
            <person name="Surin D."/>
            <person name="Walker B."/>
            <person name="Young S."/>
            <person name="Zeng Q."/>
            <person name="Gargeya S."/>
            <person name="Fitzgerald M."/>
            <person name="Haas B."/>
            <person name="Abouelleil A."/>
            <person name="Allen A.W."/>
            <person name="Alvarado L."/>
            <person name="Arachchi H.M."/>
            <person name="Berlin A.M."/>
            <person name="Chapman S.B."/>
            <person name="Gainer-Dewar J."/>
            <person name="Goldberg J."/>
            <person name="Griggs A."/>
            <person name="Gujja S."/>
            <person name="Hansen M."/>
            <person name="Howarth C."/>
            <person name="Imamovic A."/>
            <person name="Ireland A."/>
            <person name="Larimer J."/>
            <person name="McCowan C."/>
            <person name="Murphy C."/>
            <person name="Pearson M."/>
            <person name="Poon T.W."/>
            <person name="Priest M."/>
            <person name="Roberts A."/>
            <person name="Saif S."/>
            <person name="Shea T."/>
            <person name="Sisk P."/>
            <person name="Sykes S."/>
            <person name="Wortman J."/>
            <person name="Nusbaum C."/>
            <person name="Birren B."/>
        </authorList>
    </citation>
    <scope>NUCLEOTIDE SEQUENCE [LARGE SCALE GENOMIC DNA]</scope>
    <source>
        <strain evidence="3 5">ATCC BAA-383</strain>
    </source>
</reference>